<evidence type="ECO:0008006" key="3">
    <source>
        <dbReference type="Google" id="ProtNLM"/>
    </source>
</evidence>
<protein>
    <recommendedName>
        <fullName evidence="3">Ankyrin repeat domain-containing protein</fullName>
    </recommendedName>
</protein>
<dbReference type="RefSeq" id="WP_255902738.1">
    <property type="nucleotide sequence ID" value="NZ_CP050465.1"/>
</dbReference>
<dbReference type="Gene3D" id="1.25.40.20">
    <property type="entry name" value="Ankyrin repeat-containing domain"/>
    <property type="match status" value="1"/>
</dbReference>
<dbReference type="Proteomes" id="UP001059912">
    <property type="component" value="Chromosome 2"/>
</dbReference>
<reference evidence="1" key="1">
    <citation type="submission" date="2020-03" db="EMBL/GenBank/DDBJ databases">
        <title>Five strains of Vibrio campbellii isolated from Mariana Trench.</title>
        <authorList>
            <person name="Liang J."/>
            <person name="Zhang X.-H."/>
        </authorList>
    </citation>
    <scope>NUCLEOTIDE SEQUENCE</scope>
    <source>
        <strain evidence="1">LJC013</strain>
    </source>
</reference>
<sequence>MKNRWLGMACALPLLVACDHQNPATNTIESQYKVEFDAKPQKISPDTKKCDWSDQDSEGQTLLHKIYTGTAWTEKSFSEKRTLLLKGFKEGCINPNLQDNMGYTAAHYAIAFMYEVPPYDSELETLPFIHPIELLDLLVSQPNFNPNIRDYYYRNSPLMLLIGDKYAFKNDTLNKVNYLKRTKEIISTFLKRDDVVFNWQNNSRETISSFIDETIDNVYIFLVTVQLNHIRR</sequence>
<dbReference type="InterPro" id="IPR036770">
    <property type="entry name" value="Ankyrin_rpt-contain_sf"/>
</dbReference>
<proteinExistence type="predicted"/>
<keyword evidence="2" id="KW-1185">Reference proteome</keyword>
<accession>A0ABY5IJP5</accession>
<gene>
    <name evidence="1" type="ORF">HB762_24015</name>
</gene>
<name>A0ABY5IJP5_9VIBR</name>
<evidence type="ECO:0000313" key="1">
    <source>
        <dbReference type="EMBL" id="UTZ34269.1"/>
    </source>
</evidence>
<organism evidence="1 2">
    <name type="scientific">Vibrio campbellii</name>
    <dbReference type="NCBI Taxonomy" id="680"/>
    <lineage>
        <taxon>Bacteria</taxon>
        <taxon>Pseudomonadati</taxon>
        <taxon>Pseudomonadota</taxon>
        <taxon>Gammaproteobacteria</taxon>
        <taxon>Vibrionales</taxon>
        <taxon>Vibrionaceae</taxon>
        <taxon>Vibrio</taxon>
    </lineage>
</organism>
<dbReference type="EMBL" id="CP050471">
    <property type="protein sequence ID" value="UTZ34269.1"/>
    <property type="molecule type" value="Genomic_DNA"/>
</dbReference>
<evidence type="ECO:0000313" key="2">
    <source>
        <dbReference type="Proteomes" id="UP001059912"/>
    </source>
</evidence>
<dbReference type="SUPFAM" id="SSF48403">
    <property type="entry name" value="Ankyrin repeat"/>
    <property type="match status" value="1"/>
</dbReference>
<dbReference type="PROSITE" id="PS51257">
    <property type="entry name" value="PROKAR_LIPOPROTEIN"/>
    <property type="match status" value="1"/>
</dbReference>